<feature type="signal peptide" evidence="2">
    <location>
        <begin position="1"/>
        <end position="17"/>
    </location>
</feature>
<evidence type="ECO:0000313" key="3">
    <source>
        <dbReference type="EnsemblMetazoa" id="XP_016980625.1"/>
    </source>
</evidence>
<keyword evidence="2" id="KW-0732">Signal</keyword>
<feature type="chain" id="PRO_5028380171" evidence="2">
    <location>
        <begin position="18"/>
        <end position="420"/>
    </location>
</feature>
<sequence>MCAKLFWLGLTACLVLARSGVCFEAKRFFGVGERSEGERLLVKDVLHSRPSGGDELPSVTFTYEIQEPITCIEFLSEENILAEVKFSYVNRLVEGLVQLAGGNQSDDDAQEKASVLPTVEFDVTIMVYGLNDTLNFDPSVVLNRDQQYEGQMVPYEEYISEPYQYDTVFDNNRRDALEVDEEIEALSDDDDEMFTEGPSASDHFEKPDKVIEIGNRQEGDQLLYECYQSSPDDSETPTNNTVVFYYIDNNSITYVKFDILDHYANNNASEGKYIAPVAEYSHYSSGTLKASITDFNSKSLFVQMYIYGFWGRVTPPSYVPFLPPPHWQRSQDLEARTPALDTRTPYLTPLQKMQLLLMTGQRTTPPPEDFNSSGEHEEQRSIRPEEMMFERIEDEKSSALRQMDRGLGALLGLLLLILHN</sequence>
<evidence type="ECO:0000313" key="4">
    <source>
        <dbReference type="Proteomes" id="UP001652680"/>
    </source>
</evidence>
<dbReference type="RefSeq" id="XP_016980625.1">
    <property type="nucleotide sequence ID" value="XM_017125136.1"/>
</dbReference>
<reference evidence="5" key="2">
    <citation type="submission" date="2025-04" db="UniProtKB">
        <authorList>
            <consortium name="RefSeq"/>
        </authorList>
    </citation>
    <scope>IDENTIFICATION</scope>
</reference>
<keyword evidence="4" id="KW-1185">Reference proteome</keyword>
<accession>A0A6P4ER27</accession>
<dbReference type="AlphaFoldDB" id="A0A6P4ER27"/>
<dbReference type="GeneID" id="108045737"/>
<dbReference type="Proteomes" id="UP001652680">
    <property type="component" value="Unassembled WGS sequence"/>
</dbReference>
<protein>
    <submittedName>
        <fullName evidence="5">Uncharacterized protein LOC108045737</fullName>
    </submittedName>
</protein>
<gene>
    <name evidence="5" type="primary">LOC108045737</name>
    <name evidence="3" type="synonym">108045737</name>
</gene>
<feature type="region of interest" description="Disordered" evidence="1">
    <location>
        <begin position="361"/>
        <end position="382"/>
    </location>
</feature>
<dbReference type="OrthoDB" id="8043790at2759"/>
<dbReference type="EnsemblMetazoa" id="XM_017125136.2">
    <property type="protein sequence ID" value="XP_016980625.1"/>
    <property type="gene ID" value="LOC108045737"/>
</dbReference>
<organism evidence="5">
    <name type="scientific">Drosophila rhopaloa</name>
    <name type="common">Fruit fly</name>
    <dbReference type="NCBI Taxonomy" id="1041015"/>
    <lineage>
        <taxon>Eukaryota</taxon>
        <taxon>Metazoa</taxon>
        <taxon>Ecdysozoa</taxon>
        <taxon>Arthropoda</taxon>
        <taxon>Hexapoda</taxon>
        <taxon>Insecta</taxon>
        <taxon>Pterygota</taxon>
        <taxon>Neoptera</taxon>
        <taxon>Endopterygota</taxon>
        <taxon>Diptera</taxon>
        <taxon>Brachycera</taxon>
        <taxon>Muscomorpha</taxon>
        <taxon>Ephydroidea</taxon>
        <taxon>Drosophilidae</taxon>
        <taxon>Drosophila</taxon>
        <taxon>Sophophora</taxon>
    </lineage>
</organism>
<name>A0A6P4ER27_DRORH</name>
<reference evidence="3" key="3">
    <citation type="submission" date="2025-05" db="UniProtKB">
        <authorList>
            <consortium name="EnsemblMetazoa"/>
        </authorList>
    </citation>
    <scope>IDENTIFICATION</scope>
</reference>
<dbReference type="OMA" id="VVFYYID"/>
<evidence type="ECO:0000313" key="5">
    <source>
        <dbReference type="RefSeq" id="XP_016980625.1"/>
    </source>
</evidence>
<reference evidence="4" key="1">
    <citation type="journal article" date="2021" name="Elife">
        <title>Highly contiguous assemblies of 101 drosophilid genomes.</title>
        <authorList>
            <person name="Kim B.Y."/>
            <person name="Wang J.R."/>
            <person name="Miller D.E."/>
            <person name="Barmina O."/>
            <person name="Delaney E."/>
            <person name="Thompson A."/>
            <person name="Comeault A.A."/>
            <person name="Peede D."/>
            <person name="D'Agostino E.R."/>
            <person name="Pelaez J."/>
            <person name="Aguilar J.M."/>
            <person name="Haji D."/>
            <person name="Matsunaga T."/>
            <person name="Armstrong E.E."/>
            <person name="Zych M."/>
            <person name="Ogawa Y."/>
            <person name="Stamenkovic-Radak M."/>
            <person name="Jelic M."/>
            <person name="Veselinovic M.S."/>
            <person name="Tanaskovic M."/>
            <person name="Eric P."/>
            <person name="Gao J.J."/>
            <person name="Katoh T.K."/>
            <person name="Toda M.J."/>
            <person name="Watabe H."/>
            <person name="Watada M."/>
            <person name="Davis J.S."/>
            <person name="Moyle L.C."/>
            <person name="Manoli G."/>
            <person name="Bertolini E."/>
            <person name="Kostal V."/>
            <person name="Hawley R.S."/>
            <person name="Takahashi A."/>
            <person name="Jones C.D."/>
            <person name="Price D.K."/>
            <person name="Whiteman N."/>
            <person name="Kopp A."/>
            <person name="Matute D.R."/>
            <person name="Petrov D.A."/>
        </authorList>
    </citation>
    <scope>NUCLEOTIDE SEQUENCE [LARGE SCALE GENOMIC DNA]</scope>
</reference>
<evidence type="ECO:0000256" key="1">
    <source>
        <dbReference type="SAM" id="MobiDB-lite"/>
    </source>
</evidence>
<proteinExistence type="predicted"/>
<evidence type="ECO:0000256" key="2">
    <source>
        <dbReference type="SAM" id="SignalP"/>
    </source>
</evidence>